<evidence type="ECO:0000313" key="2">
    <source>
        <dbReference type="EMBL" id="KAL3273775.1"/>
    </source>
</evidence>
<evidence type="ECO:0000313" key="3">
    <source>
        <dbReference type="Proteomes" id="UP001516400"/>
    </source>
</evidence>
<sequence length="75" mass="8142">MLSSMLSNGTMSGGTSLSRTLCSNLFSSLPTTCHDGTSNLSCTALCTLLSTLLWGLWGLWWLLLNIKCTVLRLML</sequence>
<keyword evidence="1" id="KW-0812">Transmembrane</keyword>
<protein>
    <submittedName>
        <fullName evidence="2">Uncharacterized protein</fullName>
    </submittedName>
</protein>
<feature type="transmembrane region" description="Helical" evidence="1">
    <location>
        <begin position="38"/>
        <end position="64"/>
    </location>
</feature>
<accession>A0ABD2N506</accession>
<organism evidence="2 3">
    <name type="scientific">Cryptolaemus montrouzieri</name>
    <dbReference type="NCBI Taxonomy" id="559131"/>
    <lineage>
        <taxon>Eukaryota</taxon>
        <taxon>Metazoa</taxon>
        <taxon>Ecdysozoa</taxon>
        <taxon>Arthropoda</taxon>
        <taxon>Hexapoda</taxon>
        <taxon>Insecta</taxon>
        <taxon>Pterygota</taxon>
        <taxon>Neoptera</taxon>
        <taxon>Endopterygota</taxon>
        <taxon>Coleoptera</taxon>
        <taxon>Polyphaga</taxon>
        <taxon>Cucujiformia</taxon>
        <taxon>Coccinelloidea</taxon>
        <taxon>Coccinellidae</taxon>
        <taxon>Scymninae</taxon>
        <taxon>Scymnini</taxon>
        <taxon>Cryptolaemus</taxon>
    </lineage>
</organism>
<comment type="caution">
    <text evidence="2">The sequence shown here is derived from an EMBL/GenBank/DDBJ whole genome shotgun (WGS) entry which is preliminary data.</text>
</comment>
<gene>
    <name evidence="2" type="ORF">HHI36_015202</name>
</gene>
<keyword evidence="1" id="KW-0472">Membrane</keyword>
<proteinExistence type="predicted"/>
<keyword evidence="3" id="KW-1185">Reference proteome</keyword>
<evidence type="ECO:0000256" key="1">
    <source>
        <dbReference type="SAM" id="Phobius"/>
    </source>
</evidence>
<name>A0ABD2N506_9CUCU</name>
<dbReference type="EMBL" id="JABFTP020000062">
    <property type="protein sequence ID" value="KAL3273775.1"/>
    <property type="molecule type" value="Genomic_DNA"/>
</dbReference>
<keyword evidence="1" id="KW-1133">Transmembrane helix</keyword>
<reference evidence="2 3" key="1">
    <citation type="journal article" date="2021" name="BMC Biol.">
        <title>Horizontally acquired antibacterial genes associated with adaptive radiation of ladybird beetles.</title>
        <authorList>
            <person name="Li H.S."/>
            <person name="Tang X.F."/>
            <person name="Huang Y.H."/>
            <person name="Xu Z.Y."/>
            <person name="Chen M.L."/>
            <person name="Du X.Y."/>
            <person name="Qiu B.Y."/>
            <person name="Chen P.T."/>
            <person name="Zhang W."/>
            <person name="Slipinski A."/>
            <person name="Escalona H.E."/>
            <person name="Waterhouse R.M."/>
            <person name="Zwick A."/>
            <person name="Pang H."/>
        </authorList>
    </citation>
    <scope>NUCLEOTIDE SEQUENCE [LARGE SCALE GENOMIC DNA]</scope>
    <source>
        <strain evidence="2">SYSU2018</strain>
    </source>
</reference>
<dbReference type="Proteomes" id="UP001516400">
    <property type="component" value="Unassembled WGS sequence"/>
</dbReference>
<dbReference type="AlphaFoldDB" id="A0ABD2N506"/>